<dbReference type="EMBL" id="JBHSRF010000029">
    <property type="protein sequence ID" value="MFC6083487.1"/>
    <property type="molecule type" value="Genomic_DNA"/>
</dbReference>
<organism evidence="4 5">
    <name type="scientific">Sphaerisporangium aureirubrum</name>
    <dbReference type="NCBI Taxonomy" id="1544736"/>
    <lineage>
        <taxon>Bacteria</taxon>
        <taxon>Bacillati</taxon>
        <taxon>Actinomycetota</taxon>
        <taxon>Actinomycetes</taxon>
        <taxon>Streptosporangiales</taxon>
        <taxon>Streptosporangiaceae</taxon>
        <taxon>Sphaerisporangium</taxon>
    </lineage>
</organism>
<dbReference type="InterPro" id="IPR009057">
    <property type="entry name" value="Homeodomain-like_sf"/>
</dbReference>
<keyword evidence="5" id="KW-1185">Reference proteome</keyword>
<gene>
    <name evidence="4" type="ORF">ACFP1K_20105</name>
</gene>
<name>A0ABW1NMQ4_9ACTN</name>
<evidence type="ECO:0000259" key="3">
    <source>
        <dbReference type="PROSITE" id="PS50977"/>
    </source>
</evidence>
<dbReference type="RefSeq" id="WP_380755491.1">
    <property type="nucleotide sequence ID" value="NZ_JBHSRF010000029.1"/>
</dbReference>
<dbReference type="PANTHER" id="PTHR30055">
    <property type="entry name" value="HTH-TYPE TRANSCRIPTIONAL REGULATOR RUTR"/>
    <property type="match status" value="1"/>
</dbReference>
<dbReference type="SUPFAM" id="SSF48498">
    <property type="entry name" value="Tetracyclin repressor-like, C-terminal domain"/>
    <property type="match status" value="1"/>
</dbReference>
<dbReference type="Pfam" id="PF00440">
    <property type="entry name" value="TetR_N"/>
    <property type="match status" value="1"/>
</dbReference>
<dbReference type="InterPro" id="IPR050109">
    <property type="entry name" value="HTH-type_TetR-like_transc_reg"/>
</dbReference>
<proteinExistence type="predicted"/>
<protein>
    <submittedName>
        <fullName evidence="4">TetR/AcrR family transcriptional regulator</fullName>
    </submittedName>
</protein>
<feature type="domain" description="HTH tetR-type" evidence="3">
    <location>
        <begin position="9"/>
        <end position="69"/>
    </location>
</feature>
<comment type="caution">
    <text evidence="4">The sequence shown here is derived from an EMBL/GenBank/DDBJ whole genome shotgun (WGS) entry which is preliminary data.</text>
</comment>
<dbReference type="PROSITE" id="PS50977">
    <property type="entry name" value="HTH_TETR_2"/>
    <property type="match status" value="1"/>
</dbReference>
<dbReference type="Proteomes" id="UP001596137">
    <property type="component" value="Unassembled WGS sequence"/>
</dbReference>
<dbReference type="PRINTS" id="PR00455">
    <property type="entry name" value="HTHTETR"/>
</dbReference>
<dbReference type="InterPro" id="IPR001647">
    <property type="entry name" value="HTH_TetR"/>
</dbReference>
<evidence type="ECO:0000313" key="4">
    <source>
        <dbReference type="EMBL" id="MFC6083487.1"/>
    </source>
</evidence>
<accession>A0ABW1NMQ4</accession>
<evidence type="ECO:0000256" key="1">
    <source>
        <dbReference type="ARBA" id="ARBA00023125"/>
    </source>
</evidence>
<evidence type="ECO:0000313" key="5">
    <source>
        <dbReference type="Proteomes" id="UP001596137"/>
    </source>
</evidence>
<evidence type="ECO:0000256" key="2">
    <source>
        <dbReference type="PROSITE-ProRule" id="PRU00335"/>
    </source>
</evidence>
<reference evidence="5" key="1">
    <citation type="journal article" date="2019" name="Int. J. Syst. Evol. Microbiol.">
        <title>The Global Catalogue of Microorganisms (GCM) 10K type strain sequencing project: providing services to taxonomists for standard genome sequencing and annotation.</title>
        <authorList>
            <consortium name="The Broad Institute Genomics Platform"/>
            <consortium name="The Broad Institute Genome Sequencing Center for Infectious Disease"/>
            <person name="Wu L."/>
            <person name="Ma J."/>
        </authorList>
    </citation>
    <scope>NUCLEOTIDE SEQUENCE [LARGE SCALE GENOMIC DNA]</scope>
    <source>
        <strain evidence="5">JCM 30346</strain>
    </source>
</reference>
<dbReference type="InterPro" id="IPR036271">
    <property type="entry name" value="Tet_transcr_reg_TetR-rel_C_sf"/>
</dbReference>
<dbReference type="Gene3D" id="1.10.357.10">
    <property type="entry name" value="Tetracycline Repressor, domain 2"/>
    <property type="match status" value="1"/>
</dbReference>
<feature type="DNA-binding region" description="H-T-H motif" evidence="2">
    <location>
        <begin position="32"/>
        <end position="51"/>
    </location>
</feature>
<keyword evidence="1 2" id="KW-0238">DNA-binding</keyword>
<sequence>MGSKETRPDTVRERILKTAGELFYTEGINTTGVDRISEAAGVSKRTLYQRFTGKDELVAAYLTVTGGAAMDRYLPPEDDGTAPRDRILSVFATLRAHSTEPDFRGCLFLNATAELSDLHHPARPITLEYKLRLHAFFARQATLMNAPAPESLADQLIMLFDGGMSYALVRTTAVPESILTAARVLLDAQT</sequence>
<dbReference type="SUPFAM" id="SSF46689">
    <property type="entry name" value="Homeodomain-like"/>
    <property type="match status" value="1"/>
</dbReference>
<dbReference type="PANTHER" id="PTHR30055:SF200">
    <property type="entry name" value="HTH-TYPE TRANSCRIPTIONAL REPRESSOR BDCR"/>
    <property type="match status" value="1"/>
</dbReference>